<dbReference type="AlphaFoldDB" id="A0A0W1RDP7"/>
<dbReference type="EMBL" id="LOPU01000016">
    <property type="protein sequence ID" value="KTG10749.1"/>
    <property type="molecule type" value="Genomic_DNA"/>
</dbReference>
<dbReference type="InterPro" id="IPR058460">
    <property type="entry name" value="DUF8147"/>
</dbReference>
<evidence type="ECO:0000256" key="1">
    <source>
        <dbReference type="SAM" id="Phobius"/>
    </source>
</evidence>
<dbReference type="Proteomes" id="UP000054387">
    <property type="component" value="Unassembled WGS sequence"/>
</dbReference>
<feature type="domain" description="DUF8147" evidence="2">
    <location>
        <begin position="5"/>
        <end position="116"/>
    </location>
</feature>
<protein>
    <recommendedName>
        <fullName evidence="2">DUF8147 domain-containing protein</fullName>
    </recommendedName>
</protein>
<evidence type="ECO:0000313" key="4">
    <source>
        <dbReference type="Proteomes" id="UP000054387"/>
    </source>
</evidence>
<feature type="transmembrane region" description="Helical" evidence="1">
    <location>
        <begin position="96"/>
        <end position="119"/>
    </location>
</feature>
<keyword evidence="1" id="KW-1133">Transmembrane helix</keyword>
<dbReference type="RefSeq" id="WP_058580547.1">
    <property type="nucleotide sequence ID" value="NZ_LOPU01000016.1"/>
</dbReference>
<evidence type="ECO:0000313" key="3">
    <source>
        <dbReference type="EMBL" id="KTG10749.1"/>
    </source>
</evidence>
<reference evidence="3 4" key="1">
    <citation type="submission" date="2015-12" db="EMBL/GenBank/DDBJ databases">
        <title>Haloprofundus marisrubri gen. nov., sp. nov., an extremely halophilic archaeon isolated from the Discovery deep brine-seawater interface in the Red Sea.</title>
        <authorList>
            <person name="Zhang G."/>
            <person name="Stingl U."/>
            <person name="Rashid M."/>
        </authorList>
    </citation>
    <scope>NUCLEOTIDE SEQUENCE [LARGE SCALE GENOMIC DNA]</scope>
    <source>
        <strain evidence="3 4">SB9</strain>
    </source>
</reference>
<evidence type="ECO:0000259" key="2">
    <source>
        <dbReference type="Pfam" id="PF26472"/>
    </source>
</evidence>
<gene>
    <name evidence="3" type="ORF">AUR64_06045</name>
</gene>
<name>A0A0W1RDP7_9EURY</name>
<feature type="transmembrane region" description="Helical" evidence="1">
    <location>
        <begin position="32"/>
        <end position="57"/>
    </location>
</feature>
<proteinExistence type="predicted"/>
<organism evidence="3 4">
    <name type="scientific">Haloprofundus marisrubri</name>
    <dbReference type="NCBI Taxonomy" id="1514971"/>
    <lineage>
        <taxon>Archaea</taxon>
        <taxon>Methanobacteriati</taxon>
        <taxon>Methanobacteriota</taxon>
        <taxon>Stenosarchaea group</taxon>
        <taxon>Halobacteria</taxon>
        <taxon>Halobacteriales</taxon>
        <taxon>Haloferacaceae</taxon>
        <taxon>Haloprofundus</taxon>
    </lineage>
</organism>
<comment type="caution">
    <text evidence="3">The sequence shown here is derived from an EMBL/GenBank/DDBJ whole genome shotgun (WGS) entry which is preliminary data.</text>
</comment>
<dbReference type="STRING" id="1514971.AUR64_06045"/>
<dbReference type="OrthoDB" id="386393at2157"/>
<sequence>MNISRSALVAAGVALSAFLVVATLVIELASSTLAFSVLVGIPVGFVAAVVAGVATNRRYGSFAPGRRRLVEFIAGFGYSVAALGALRYAVPPTRPLLGFETVLAVAVVVSLALAVRSVVEQSP</sequence>
<dbReference type="Pfam" id="PF26472">
    <property type="entry name" value="DUF8147"/>
    <property type="match status" value="1"/>
</dbReference>
<keyword evidence="1" id="KW-0472">Membrane</keyword>
<keyword evidence="4" id="KW-1185">Reference proteome</keyword>
<feature type="transmembrane region" description="Helical" evidence="1">
    <location>
        <begin position="69"/>
        <end position="90"/>
    </location>
</feature>
<accession>A0A0W1RDP7</accession>
<keyword evidence="1" id="KW-0812">Transmembrane</keyword>